<organism evidence="4 5">
    <name type="scientific">Tanacetum coccineum</name>
    <dbReference type="NCBI Taxonomy" id="301880"/>
    <lineage>
        <taxon>Eukaryota</taxon>
        <taxon>Viridiplantae</taxon>
        <taxon>Streptophyta</taxon>
        <taxon>Embryophyta</taxon>
        <taxon>Tracheophyta</taxon>
        <taxon>Spermatophyta</taxon>
        <taxon>Magnoliopsida</taxon>
        <taxon>eudicotyledons</taxon>
        <taxon>Gunneridae</taxon>
        <taxon>Pentapetalae</taxon>
        <taxon>asterids</taxon>
        <taxon>campanulids</taxon>
        <taxon>Asterales</taxon>
        <taxon>Asteraceae</taxon>
        <taxon>Asteroideae</taxon>
        <taxon>Anthemideae</taxon>
        <taxon>Anthemidinae</taxon>
        <taxon>Tanacetum</taxon>
    </lineage>
</organism>
<feature type="region of interest" description="Disordered" evidence="2">
    <location>
        <begin position="29"/>
        <end position="48"/>
    </location>
</feature>
<reference evidence="4" key="2">
    <citation type="submission" date="2022-01" db="EMBL/GenBank/DDBJ databases">
        <authorList>
            <person name="Yamashiro T."/>
            <person name="Shiraishi A."/>
            <person name="Satake H."/>
            <person name="Nakayama K."/>
        </authorList>
    </citation>
    <scope>NUCLEOTIDE SEQUENCE</scope>
</reference>
<reference evidence="4" key="1">
    <citation type="journal article" date="2022" name="Int. J. Mol. Sci.">
        <title>Draft Genome of Tanacetum Coccineum: Genomic Comparison of Closely Related Tanacetum-Family Plants.</title>
        <authorList>
            <person name="Yamashiro T."/>
            <person name="Shiraishi A."/>
            <person name="Nakayama K."/>
            <person name="Satake H."/>
        </authorList>
    </citation>
    <scope>NUCLEOTIDE SEQUENCE</scope>
</reference>
<dbReference type="EMBL" id="BQNB010013327">
    <property type="protein sequence ID" value="GJT14608.1"/>
    <property type="molecule type" value="Genomic_DNA"/>
</dbReference>
<feature type="region of interest" description="Disordered" evidence="2">
    <location>
        <begin position="1"/>
        <end position="23"/>
    </location>
</feature>
<evidence type="ECO:0000313" key="4">
    <source>
        <dbReference type="EMBL" id="GJT14608.1"/>
    </source>
</evidence>
<keyword evidence="1" id="KW-0479">Metal-binding</keyword>
<evidence type="ECO:0000259" key="3">
    <source>
        <dbReference type="PROSITE" id="PS50103"/>
    </source>
</evidence>
<feature type="region of interest" description="Disordered" evidence="2">
    <location>
        <begin position="141"/>
        <end position="169"/>
    </location>
</feature>
<name>A0ABQ5BLD5_9ASTR</name>
<evidence type="ECO:0000256" key="2">
    <source>
        <dbReference type="SAM" id="MobiDB-lite"/>
    </source>
</evidence>
<feature type="domain" description="C3H1-type" evidence="3">
    <location>
        <begin position="46"/>
        <end position="75"/>
    </location>
</feature>
<feature type="zinc finger region" description="C3H1-type" evidence="1">
    <location>
        <begin position="46"/>
        <end position="75"/>
    </location>
</feature>
<proteinExistence type="predicted"/>
<dbReference type="Pfam" id="PF00642">
    <property type="entry name" value="zf-CCCH"/>
    <property type="match status" value="1"/>
</dbReference>
<keyword evidence="5" id="KW-1185">Reference proteome</keyword>
<protein>
    <submittedName>
        <fullName evidence="4">Ribonuclease H-like domain-containing protein</fullName>
    </submittedName>
</protein>
<sequence length="262" mass="28622">MVVESSINDQAGESTTFKSSSSSPTILFASNSYDNKGKPNTPSKSQNIPQLCNHFNKGTCKFGDRCKFILDHRNRAGLNSKPSNVNVSRATIYPYSNLLNMTNNTYPSHVHQTASQAHYTPRQPGPSAYLTPSHYTSSAYCHPTQPSYTPGPTQPGYTQPVHYAAPTPAHYAPHTPQPIYYQTQPASPGILGLASTHYPSQPTSLRSAFSTMTLPDSTWNMDRGTSSHLNSNASNLSTIFNKRLFPSVHVSDGNSIPVTNRT</sequence>
<accession>A0ABQ5BLD5</accession>
<keyword evidence="1" id="KW-0863">Zinc-finger</keyword>
<gene>
    <name evidence="4" type="ORF">Tco_0861650</name>
</gene>
<comment type="caution">
    <text evidence="4">The sequence shown here is derived from an EMBL/GenBank/DDBJ whole genome shotgun (WGS) entry which is preliminary data.</text>
</comment>
<dbReference type="Proteomes" id="UP001151760">
    <property type="component" value="Unassembled WGS sequence"/>
</dbReference>
<dbReference type="Gene3D" id="4.10.1000.10">
    <property type="entry name" value="Zinc finger, CCCH-type"/>
    <property type="match status" value="1"/>
</dbReference>
<evidence type="ECO:0000313" key="5">
    <source>
        <dbReference type="Proteomes" id="UP001151760"/>
    </source>
</evidence>
<evidence type="ECO:0000256" key="1">
    <source>
        <dbReference type="PROSITE-ProRule" id="PRU00723"/>
    </source>
</evidence>
<dbReference type="InterPro" id="IPR000571">
    <property type="entry name" value="Znf_CCCH"/>
</dbReference>
<dbReference type="PROSITE" id="PS50103">
    <property type="entry name" value="ZF_C3H1"/>
    <property type="match status" value="1"/>
</dbReference>
<keyword evidence="1" id="KW-0862">Zinc</keyword>
<feature type="compositionally biased region" description="Low complexity" evidence="2">
    <location>
        <begin position="143"/>
        <end position="169"/>
    </location>
</feature>